<evidence type="ECO:0000256" key="1">
    <source>
        <dbReference type="SAM" id="Phobius"/>
    </source>
</evidence>
<dbReference type="RefSeq" id="XP_024703134.1">
    <property type="nucleotide sequence ID" value="XM_024844475.1"/>
</dbReference>
<dbReference type="VEuPathDB" id="FungiDB:P170DRAFT_361569"/>
<comment type="caution">
    <text evidence="2">The sequence shown here is derived from an EMBL/GenBank/DDBJ whole genome shotgun (WGS) entry which is preliminary data.</text>
</comment>
<organism evidence="2 3">
    <name type="scientific">Aspergillus steynii IBT 23096</name>
    <dbReference type="NCBI Taxonomy" id="1392250"/>
    <lineage>
        <taxon>Eukaryota</taxon>
        <taxon>Fungi</taxon>
        <taxon>Dikarya</taxon>
        <taxon>Ascomycota</taxon>
        <taxon>Pezizomycotina</taxon>
        <taxon>Eurotiomycetes</taxon>
        <taxon>Eurotiomycetidae</taxon>
        <taxon>Eurotiales</taxon>
        <taxon>Aspergillaceae</taxon>
        <taxon>Aspergillus</taxon>
        <taxon>Aspergillus subgen. Circumdati</taxon>
    </lineage>
</organism>
<feature type="transmembrane region" description="Helical" evidence="1">
    <location>
        <begin position="26"/>
        <end position="52"/>
    </location>
</feature>
<keyword evidence="1" id="KW-0472">Membrane</keyword>
<evidence type="ECO:0000313" key="2">
    <source>
        <dbReference type="EMBL" id="PLB47832.1"/>
    </source>
</evidence>
<dbReference type="GeneID" id="36552175"/>
<evidence type="ECO:0000313" key="3">
    <source>
        <dbReference type="Proteomes" id="UP000234275"/>
    </source>
</evidence>
<gene>
    <name evidence="2" type="ORF">P170DRAFT_361569</name>
</gene>
<feature type="non-terminal residue" evidence="2">
    <location>
        <position position="1"/>
    </location>
</feature>
<keyword evidence="1" id="KW-0812">Transmembrane</keyword>
<dbReference type="AlphaFoldDB" id="A0A2I2G4N4"/>
<proteinExistence type="predicted"/>
<name>A0A2I2G4N4_9EURO</name>
<sequence>KSNNSLCLSCLLSSHLAPVINVSAVLTLSLTLAMVSIILSLSGIDSLIPAILGDLKFYLFIKIC</sequence>
<dbReference type="EMBL" id="MSFO01000005">
    <property type="protein sequence ID" value="PLB47832.1"/>
    <property type="molecule type" value="Genomic_DNA"/>
</dbReference>
<keyword evidence="1" id="KW-1133">Transmembrane helix</keyword>
<protein>
    <submittedName>
        <fullName evidence="2">Uncharacterized protein</fullName>
    </submittedName>
</protein>
<dbReference type="Proteomes" id="UP000234275">
    <property type="component" value="Unassembled WGS sequence"/>
</dbReference>
<reference evidence="2 3" key="1">
    <citation type="submission" date="2016-12" db="EMBL/GenBank/DDBJ databases">
        <title>The genomes of Aspergillus section Nigri reveals drivers in fungal speciation.</title>
        <authorList>
            <consortium name="DOE Joint Genome Institute"/>
            <person name="Vesth T.C."/>
            <person name="Nybo J."/>
            <person name="Theobald S."/>
            <person name="Brandl J."/>
            <person name="Frisvad J.C."/>
            <person name="Nielsen K.F."/>
            <person name="Lyhne E.K."/>
            <person name="Kogle M.E."/>
            <person name="Kuo A."/>
            <person name="Riley R."/>
            <person name="Clum A."/>
            <person name="Nolan M."/>
            <person name="Lipzen A."/>
            <person name="Salamov A."/>
            <person name="Henrissat B."/>
            <person name="Wiebenga A."/>
            <person name="De Vries R.P."/>
            <person name="Grigoriev I.V."/>
            <person name="Mortensen U.H."/>
            <person name="Andersen M.R."/>
            <person name="Baker S.E."/>
        </authorList>
    </citation>
    <scope>NUCLEOTIDE SEQUENCE [LARGE SCALE GENOMIC DNA]</scope>
    <source>
        <strain evidence="2 3">IBT 23096</strain>
    </source>
</reference>
<accession>A0A2I2G4N4</accession>
<keyword evidence="3" id="KW-1185">Reference proteome</keyword>